<dbReference type="EMBL" id="JAUQTG010000004">
    <property type="protein sequence ID" value="MDO7856627.1"/>
    <property type="molecule type" value="Genomic_DNA"/>
</dbReference>
<evidence type="ECO:0000256" key="1">
    <source>
        <dbReference type="ARBA" id="ARBA00022988"/>
    </source>
</evidence>
<evidence type="ECO:0000256" key="2">
    <source>
        <dbReference type="ARBA" id="ARBA00023186"/>
    </source>
</evidence>
<dbReference type="InterPro" id="IPR038277">
    <property type="entry name" value="UreF_sf"/>
</dbReference>
<reference evidence="4" key="2">
    <citation type="journal article" date="2024" name="Int. J. Antimicrob. Agents">
        <title>Identification of a novel Providencia species showing multi-drug-resistant in three patients with hospital-acquired infection.</title>
        <authorList>
            <person name="Yang W."/>
            <person name="Chen J."/>
            <person name="Yang F."/>
            <person name="Ji P."/>
            <person name="Shen S."/>
            <person name="Yin D."/>
            <person name="Hu F."/>
        </authorList>
    </citation>
    <scope>NUCLEOTIDE SEQUENCE</scope>
    <source>
        <strain evidence="4">CRE-138-0111</strain>
    </source>
</reference>
<organism evidence="4 5">
    <name type="scientific">Providencia huashanensis</name>
    <dbReference type="NCBI Taxonomy" id="3037798"/>
    <lineage>
        <taxon>Bacteria</taxon>
        <taxon>Pseudomonadati</taxon>
        <taxon>Pseudomonadota</taxon>
        <taxon>Gammaproteobacteria</taxon>
        <taxon>Enterobacterales</taxon>
        <taxon>Morganellaceae</taxon>
        <taxon>Providencia</taxon>
    </lineage>
</organism>
<keyword evidence="3" id="KW-0963">Cytoplasm</keyword>
<keyword evidence="1 3" id="KW-0996">Nickel insertion</keyword>
<comment type="similarity">
    <text evidence="3">Belongs to the UreF family.</text>
</comment>
<sequence length="229" mass="25908">MLADLRLYQLVSPSLPVGSFTYSQGLEWAIENGWVTTPDTLASWLTAQMTHAIATLELPVLRQIHTHLLCSDIEKVTYWCDFMIASRETKELRLEERQRGIAFARLLPQLGIELDTTTQTCVKQTQLMAFALAAVSWNIDIEKLCSAYAWGWLENTVMSGVKLIPLGQSAGQNILFTLTERIPTIVAQSATWPLEDIGSFTPAQIIASSRHETQYTRLFRSWEIYNARI</sequence>
<evidence type="ECO:0000313" key="4">
    <source>
        <dbReference type="EMBL" id="MDO7856627.1"/>
    </source>
</evidence>
<dbReference type="Proteomes" id="UP001176478">
    <property type="component" value="Unassembled WGS sequence"/>
</dbReference>
<dbReference type="PIRSF" id="PIRSF009467">
    <property type="entry name" value="Ureas_acces_UreF"/>
    <property type="match status" value="1"/>
</dbReference>
<keyword evidence="5" id="KW-1185">Reference proteome</keyword>
<evidence type="ECO:0000256" key="3">
    <source>
        <dbReference type="HAMAP-Rule" id="MF_01385"/>
    </source>
</evidence>
<dbReference type="InterPro" id="IPR002639">
    <property type="entry name" value="UreF"/>
</dbReference>
<dbReference type="HAMAP" id="MF_01385">
    <property type="entry name" value="UreF"/>
    <property type="match status" value="1"/>
</dbReference>
<comment type="subcellular location">
    <subcellularLocation>
        <location evidence="3">Cytoplasm</location>
    </subcellularLocation>
</comment>
<comment type="subunit">
    <text evidence="3">UreD, UreF and UreG form a complex that acts as a GTP-hydrolysis-dependent molecular chaperone, activating the urease apoprotein by helping to assemble the nickel containing metallocenter of UreC. The UreE protein probably delivers the nickel.</text>
</comment>
<proteinExistence type="inferred from homology"/>
<dbReference type="Pfam" id="PF01730">
    <property type="entry name" value="UreF"/>
    <property type="match status" value="1"/>
</dbReference>
<name>A0ABT9AS12_9GAMM</name>
<comment type="caution">
    <text evidence="4">The sequence shown here is derived from an EMBL/GenBank/DDBJ whole genome shotgun (WGS) entry which is preliminary data.</text>
</comment>
<dbReference type="PANTHER" id="PTHR33620">
    <property type="entry name" value="UREASE ACCESSORY PROTEIN F"/>
    <property type="match status" value="1"/>
</dbReference>
<keyword evidence="2 3" id="KW-0143">Chaperone</keyword>
<comment type="function">
    <text evidence="3">Required for maturation of urease via the functional incorporation of the urease nickel metallocenter.</text>
</comment>
<evidence type="ECO:0000313" key="5">
    <source>
        <dbReference type="Proteomes" id="UP001176478"/>
    </source>
</evidence>
<protein>
    <recommendedName>
        <fullName evidence="3">Urease accessory protein UreF</fullName>
    </recommendedName>
</protein>
<accession>A0ABT9AS12</accession>
<gene>
    <name evidence="3" type="primary">ureF</name>
    <name evidence="4" type="ORF">Q5E86_09715</name>
</gene>
<dbReference type="PANTHER" id="PTHR33620:SF1">
    <property type="entry name" value="UREASE ACCESSORY PROTEIN F"/>
    <property type="match status" value="1"/>
</dbReference>
<dbReference type="Gene3D" id="1.10.4190.10">
    <property type="entry name" value="Urease accessory protein UreF"/>
    <property type="match status" value="1"/>
</dbReference>
<reference evidence="4" key="1">
    <citation type="submission" date="2023-07" db="EMBL/GenBank/DDBJ databases">
        <authorList>
            <person name="Yang W."/>
            <person name="Chen J."/>
            <person name="Ji P."/>
            <person name="Hu F."/>
        </authorList>
    </citation>
    <scope>NUCLEOTIDE SEQUENCE</scope>
    <source>
        <strain evidence="4">CRE-138-0111</strain>
    </source>
</reference>